<evidence type="ECO:0000256" key="11">
    <source>
        <dbReference type="SAM" id="Phobius"/>
    </source>
</evidence>
<keyword evidence="7 11" id="KW-0472">Membrane</keyword>
<feature type="region of interest" description="Disordered" evidence="10">
    <location>
        <begin position="105"/>
        <end position="139"/>
    </location>
</feature>
<dbReference type="GO" id="GO:0005794">
    <property type="term" value="C:Golgi apparatus"/>
    <property type="evidence" value="ECO:0007669"/>
    <property type="project" value="UniProtKB-SubCell"/>
</dbReference>
<evidence type="ECO:0000313" key="14">
    <source>
        <dbReference type="Proteomes" id="UP000703269"/>
    </source>
</evidence>
<comment type="subcellular location">
    <subcellularLocation>
        <location evidence="8">Golgi apparatus</location>
        <location evidence="8">trans-Golgi network membrane</location>
        <topology evidence="8">Single-pass type IV membrane protein</topology>
    </subcellularLocation>
</comment>
<evidence type="ECO:0000256" key="2">
    <source>
        <dbReference type="ARBA" id="ARBA00022448"/>
    </source>
</evidence>
<keyword evidence="3 11" id="KW-0812">Transmembrane</keyword>
<dbReference type="PANTHER" id="PTHR12791">
    <property type="entry name" value="GOLGI SNARE BET1-RELATED"/>
    <property type="match status" value="1"/>
</dbReference>
<evidence type="ECO:0000256" key="5">
    <source>
        <dbReference type="ARBA" id="ARBA00022989"/>
    </source>
</evidence>
<comment type="caution">
    <text evidence="13">The sequence shown here is derived from an EMBL/GenBank/DDBJ whole genome shotgun (WGS) entry which is preliminary data.</text>
</comment>
<keyword evidence="4" id="KW-0653">Protein transport</keyword>
<evidence type="ECO:0000256" key="8">
    <source>
        <dbReference type="ARBA" id="ARBA00037801"/>
    </source>
</evidence>
<organism evidence="13 14">
    <name type="scientific">Phanerochaete sordida</name>
    <dbReference type="NCBI Taxonomy" id="48140"/>
    <lineage>
        <taxon>Eukaryota</taxon>
        <taxon>Fungi</taxon>
        <taxon>Dikarya</taxon>
        <taxon>Basidiomycota</taxon>
        <taxon>Agaricomycotina</taxon>
        <taxon>Agaricomycetes</taxon>
        <taxon>Polyporales</taxon>
        <taxon>Phanerochaetaceae</taxon>
        <taxon>Phanerochaete</taxon>
    </lineage>
</organism>
<dbReference type="Gene3D" id="1.20.58.90">
    <property type="match status" value="1"/>
</dbReference>
<sequence length="241" mass="27251">MSTDPYHAVQQEIQSSLQTAATLRASYLRIRSTARDESEELVWARNELKATLAALEADLEDLEESVKIVEDTGARMFGLEEAEVMERRRYVGFVRKEIDNMRAEVESEFGARSRPLSRTGMPSAPSAGPLGNDTAPEDDQAEWARQEQQMIIRDQDRTIESIGVTLNTLHEQAGLMGQEVLEHNEMLDDLERGVDRTDSKLSDAMRRMKKFIRQTEETKSGWCIVILIIVLMALLLAVILV</sequence>
<dbReference type="SMART" id="SM00397">
    <property type="entry name" value="t_SNARE"/>
    <property type="match status" value="1"/>
</dbReference>
<comment type="similarity">
    <text evidence="1">Belongs to the syntaxin family.</text>
</comment>
<evidence type="ECO:0000256" key="9">
    <source>
        <dbReference type="SAM" id="Coils"/>
    </source>
</evidence>
<dbReference type="InterPro" id="IPR015260">
    <property type="entry name" value="Syntaxin-6/10/61_N"/>
</dbReference>
<protein>
    <submittedName>
        <fullName evidence="13">t-SNARE</fullName>
    </submittedName>
</protein>
<evidence type="ECO:0000256" key="7">
    <source>
        <dbReference type="ARBA" id="ARBA00023136"/>
    </source>
</evidence>
<dbReference type="Gene3D" id="1.20.5.110">
    <property type="match status" value="1"/>
</dbReference>
<dbReference type="CDD" id="cd21442">
    <property type="entry name" value="SNARE_NTD_STX6-like"/>
    <property type="match status" value="1"/>
</dbReference>
<dbReference type="SUPFAM" id="SSF58038">
    <property type="entry name" value="SNARE fusion complex"/>
    <property type="match status" value="1"/>
</dbReference>
<dbReference type="GO" id="GO:0015031">
    <property type="term" value="P:protein transport"/>
    <property type="evidence" value="ECO:0007669"/>
    <property type="project" value="UniProtKB-KW"/>
</dbReference>
<dbReference type="SUPFAM" id="SSF47661">
    <property type="entry name" value="t-snare proteins"/>
    <property type="match status" value="1"/>
</dbReference>
<dbReference type="Pfam" id="PF09177">
    <property type="entry name" value="STX6_10_61_N"/>
    <property type="match status" value="1"/>
</dbReference>
<evidence type="ECO:0000256" key="6">
    <source>
        <dbReference type="ARBA" id="ARBA00023034"/>
    </source>
</evidence>
<name>A0A9P3L7M5_9APHY</name>
<feature type="coiled-coil region" evidence="9">
    <location>
        <begin position="45"/>
        <end position="72"/>
    </location>
</feature>
<dbReference type="GO" id="GO:0048193">
    <property type="term" value="P:Golgi vesicle transport"/>
    <property type="evidence" value="ECO:0007669"/>
    <property type="project" value="InterPro"/>
</dbReference>
<dbReference type="PROSITE" id="PS50192">
    <property type="entry name" value="T_SNARE"/>
    <property type="match status" value="1"/>
</dbReference>
<feature type="transmembrane region" description="Helical" evidence="11">
    <location>
        <begin position="220"/>
        <end position="240"/>
    </location>
</feature>
<dbReference type="EMBL" id="BPQB01000002">
    <property type="protein sequence ID" value="GJE85226.1"/>
    <property type="molecule type" value="Genomic_DNA"/>
</dbReference>
<keyword evidence="6" id="KW-0333">Golgi apparatus</keyword>
<evidence type="ECO:0000256" key="3">
    <source>
        <dbReference type="ARBA" id="ARBA00022692"/>
    </source>
</evidence>
<keyword evidence="9" id="KW-0175">Coiled coil</keyword>
<evidence type="ECO:0000256" key="1">
    <source>
        <dbReference type="ARBA" id="ARBA00009063"/>
    </source>
</evidence>
<dbReference type="InterPro" id="IPR010989">
    <property type="entry name" value="SNARE"/>
</dbReference>
<feature type="domain" description="T-SNARE coiled-coil homology" evidence="12">
    <location>
        <begin position="149"/>
        <end position="211"/>
    </location>
</feature>
<reference evidence="13 14" key="1">
    <citation type="submission" date="2021-08" db="EMBL/GenBank/DDBJ databases">
        <title>Draft Genome Sequence of Phanerochaete sordida strain YK-624.</title>
        <authorList>
            <person name="Mori T."/>
            <person name="Dohra H."/>
            <person name="Suzuki T."/>
            <person name="Kawagishi H."/>
            <person name="Hirai H."/>
        </authorList>
    </citation>
    <scope>NUCLEOTIDE SEQUENCE [LARGE SCALE GENOMIC DNA]</scope>
    <source>
        <strain evidence="13 14">YK-624</strain>
    </source>
</reference>
<dbReference type="InterPro" id="IPR000727">
    <property type="entry name" value="T_SNARE_dom"/>
</dbReference>
<evidence type="ECO:0000313" key="13">
    <source>
        <dbReference type="EMBL" id="GJE85226.1"/>
    </source>
</evidence>
<gene>
    <name evidence="13" type="ORF">PsYK624_013040</name>
</gene>
<accession>A0A9P3L7M5</accession>
<keyword evidence="14" id="KW-1185">Reference proteome</keyword>
<keyword evidence="5 11" id="KW-1133">Transmembrane helix</keyword>
<evidence type="ECO:0000256" key="10">
    <source>
        <dbReference type="SAM" id="MobiDB-lite"/>
    </source>
</evidence>
<dbReference type="CDD" id="cd15851">
    <property type="entry name" value="SNARE_Syntaxin6"/>
    <property type="match status" value="1"/>
</dbReference>
<dbReference type="Proteomes" id="UP000703269">
    <property type="component" value="Unassembled WGS sequence"/>
</dbReference>
<dbReference type="AlphaFoldDB" id="A0A9P3L7M5"/>
<dbReference type="Pfam" id="PF05739">
    <property type="entry name" value="SNARE"/>
    <property type="match status" value="1"/>
</dbReference>
<evidence type="ECO:0000259" key="12">
    <source>
        <dbReference type="PROSITE" id="PS50192"/>
    </source>
</evidence>
<dbReference type="GO" id="GO:0016020">
    <property type="term" value="C:membrane"/>
    <property type="evidence" value="ECO:0007669"/>
    <property type="project" value="InterPro"/>
</dbReference>
<dbReference type="FunFam" id="1.20.58.90:FF:000004">
    <property type="entry name" value="Syntaxin 10"/>
    <property type="match status" value="1"/>
</dbReference>
<evidence type="ECO:0000256" key="4">
    <source>
        <dbReference type="ARBA" id="ARBA00022927"/>
    </source>
</evidence>
<keyword evidence="2" id="KW-0813">Transport</keyword>
<proteinExistence type="inferred from homology"/>
<dbReference type="OrthoDB" id="546861at2759"/>